<accession>D2QWI0</accession>
<feature type="compositionally biased region" description="Basic and acidic residues" evidence="1">
    <location>
        <begin position="104"/>
        <end position="114"/>
    </location>
</feature>
<protein>
    <submittedName>
        <fullName evidence="2">Uncharacterized protein</fullName>
    </submittedName>
</protein>
<dbReference type="EMBL" id="CP001848">
    <property type="protein sequence ID" value="ADB17783.1"/>
    <property type="molecule type" value="Genomic_DNA"/>
</dbReference>
<dbReference type="eggNOG" id="ENOG5033KY8">
    <property type="taxonomic scope" value="Bacteria"/>
</dbReference>
<gene>
    <name evidence="2" type="ordered locus">Psta_3119</name>
</gene>
<evidence type="ECO:0000313" key="2">
    <source>
        <dbReference type="EMBL" id="ADB17783.1"/>
    </source>
</evidence>
<proteinExistence type="predicted"/>
<dbReference type="HOGENOM" id="CLU_2118812_0_0_0"/>
<evidence type="ECO:0000313" key="3">
    <source>
        <dbReference type="Proteomes" id="UP000001887"/>
    </source>
</evidence>
<name>D2QWI0_PIRSD</name>
<dbReference type="AlphaFoldDB" id="D2QWI0"/>
<dbReference type="Proteomes" id="UP000001887">
    <property type="component" value="Chromosome"/>
</dbReference>
<sequence>MPVIESVRAQMLLRALIRRNKDVQAPQDHKPRKVRVMQFNLFSWIREGVKQSVILGVSDAVEAIGSPAGDDSVRERLSGLLAVEGATAERPQLSASKRKALGRSLKDFENSTSK</sequence>
<keyword evidence="3" id="KW-1185">Reference proteome</keyword>
<reference evidence="2 3" key="1">
    <citation type="journal article" date="2009" name="Stand. Genomic Sci.">
        <title>Complete genome sequence of Pirellula staleyi type strain (ATCC 27377).</title>
        <authorList>
            <person name="Clum A."/>
            <person name="Tindall B.J."/>
            <person name="Sikorski J."/>
            <person name="Ivanova N."/>
            <person name="Mavrommatis K."/>
            <person name="Lucas S."/>
            <person name="Glavina del Rio T."/>
            <person name="Nolan M."/>
            <person name="Chen F."/>
            <person name="Tice H."/>
            <person name="Pitluck S."/>
            <person name="Cheng J.F."/>
            <person name="Chertkov O."/>
            <person name="Brettin T."/>
            <person name="Han C."/>
            <person name="Detter J.C."/>
            <person name="Kuske C."/>
            <person name="Bruce D."/>
            <person name="Goodwin L."/>
            <person name="Ovchinikova G."/>
            <person name="Pati A."/>
            <person name="Mikhailova N."/>
            <person name="Chen A."/>
            <person name="Palaniappan K."/>
            <person name="Land M."/>
            <person name="Hauser L."/>
            <person name="Chang Y.J."/>
            <person name="Jeffries C.D."/>
            <person name="Chain P."/>
            <person name="Rohde M."/>
            <person name="Goker M."/>
            <person name="Bristow J."/>
            <person name="Eisen J.A."/>
            <person name="Markowitz V."/>
            <person name="Hugenholtz P."/>
            <person name="Kyrpides N.C."/>
            <person name="Klenk H.P."/>
            <person name="Lapidus A."/>
        </authorList>
    </citation>
    <scope>NUCLEOTIDE SEQUENCE [LARGE SCALE GENOMIC DNA]</scope>
    <source>
        <strain evidence="3">ATCC 27377 / DSM 6068 / ICPB 4128</strain>
    </source>
</reference>
<dbReference type="STRING" id="530564.Psta_3119"/>
<feature type="region of interest" description="Disordered" evidence="1">
    <location>
        <begin position="87"/>
        <end position="114"/>
    </location>
</feature>
<evidence type="ECO:0000256" key="1">
    <source>
        <dbReference type="SAM" id="MobiDB-lite"/>
    </source>
</evidence>
<dbReference type="KEGG" id="psl:Psta_3119"/>
<organism evidence="2 3">
    <name type="scientific">Pirellula staleyi (strain ATCC 27377 / DSM 6068 / ICPB 4128)</name>
    <name type="common">Pirella staleyi</name>
    <dbReference type="NCBI Taxonomy" id="530564"/>
    <lineage>
        <taxon>Bacteria</taxon>
        <taxon>Pseudomonadati</taxon>
        <taxon>Planctomycetota</taxon>
        <taxon>Planctomycetia</taxon>
        <taxon>Pirellulales</taxon>
        <taxon>Pirellulaceae</taxon>
        <taxon>Pirellula</taxon>
    </lineage>
</organism>